<dbReference type="SUPFAM" id="SSF50998">
    <property type="entry name" value="Quinoprotein alcohol dehydrogenase-like"/>
    <property type="match status" value="1"/>
</dbReference>
<dbReference type="Proteomes" id="UP000678016">
    <property type="component" value="Chromosome"/>
</dbReference>
<reference evidence="2" key="1">
    <citation type="submission" date="2021-05" db="EMBL/GenBank/DDBJ databases">
        <title>Direct Submission.</title>
        <authorList>
            <person name="Li K."/>
            <person name="Gao J."/>
        </authorList>
    </citation>
    <scope>NUCLEOTIDE SEQUENCE [LARGE SCALE GENOMIC DNA]</scope>
    <source>
        <strain evidence="2">HDS12</strain>
    </source>
</reference>
<organism evidence="1 2">
    <name type="scientific">Nocardiopsis akebiae</name>
    <dbReference type="NCBI Taxonomy" id="2831968"/>
    <lineage>
        <taxon>Bacteria</taxon>
        <taxon>Bacillati</taxon>
        <taxon>Actinomycetota</taxon>
        <taxon>Actinomycetes</taxon>
        <taxon>Streptosporangiales</taxon>
        <taxon>Nocardiopsidaceae</taxon>
        <taxon>Nocardiopsis</taxon>
    </lineage>
</organism>
<evidence type="ECO:0000313" key="2">
    <source>
        <dbReference type="Proteomes" id="UP000678016"/>
    </source>
</evidence>
<gene>
    <name evidence="1" type="ORF">KGD83_19645</name>
</gene>
<evidence type="ECO:0000313" key="1">
    <source>
        <dbReference type="EMBL" id="QUX27515.1"/>
    </source>
</evidence>
<keyword evidence="2" id="KW-1185">Reference proteome</keyword>
<dbReference type="InterPro" id="IPR011047">
    <property type="entry name" value="Quinoprotein_ADH-like_sf"/>
</dbReference>
<dbReference type="EMBL" id="CP074132">
    <property type="protein sequence ID" value="QUX27515.1"/>
    <property type="molecule type" value="Genomic_DNA"/>
</dbReference>
<name>A0ABX8BZD0_9ACTN</name>
<proteinExistence type="predicted"/>
<accession>A0ABX8BZD0</accession>
<dbReference type="RefSeq" id="WP_212640577.1">
    <property type="nucleotide sequence ID" value="NZ_CP074132.1"/>
</dbReference>
<sequence length="234" mass="24540">MGDHSDYEGFSDLFSGEDRVEVAVTAVDLTTGEETWRHTWDAEPGRTAPEPVGGGYPGGEGDPVVALEQYDADPVLRVLDAATGERIDVLPDIVADEDWGGDEDYEPESVVRAGTTGGVLHEDLRGGSLFHRVDASGGITATADPGDLLSGLASMENVVALEEAVVVPRVPPTAWGDERVVGVAVAPFGRSVSRDTSRWIVPEGRVLVDVLAAPGAVVVHTGDDEESLVEGLVS</sequence>
<protein>
    <submittedName>
        <fullName evidence="1">Uncharacterized protein</fullName>
    </submittedName>
</protein>